<dbReference type="AlphaFoldDB" id="A0ABD3GUG4"/>
<evidence type="ECO:0000313" key="2">
    <source>
        <dbReference type="Proteomes" id="UP001633002"/>
    </source>
</evidence>
<keyword evidence="2" id="KW-1185">Reference proteome</keyword>
<comment type="caution">
    <text evidence="1">The sequence shown here is derived from an EMBL/GenBank/DDBJ whole genome shotgun (WGS) entry which is preliminary data.</text>
</comment>
<proteinExistence type="predicted"/>
<dbReference type="Proteomes" id="UP001633002">
    <property type="component" value="Unassembled WGS sequence"/>
</dbReference>
<organism evidence="1 2">
    <name type="scientific">Riccia sorocarpa</name>
    <dbReference type="NCBI Taxonomy" id="122646"/>
    <lineage>
        <taxon>Eukaryota</taxon>
        <taxon>Viridiplantae</taxon>
        <taxon>Streptophyta</taxon>
        <taxon>Embryophyta</taxon>
        <taxon>Marchantiophyta</taxon>
        <taxon>Marchantiopsida</taxon>
        <taxon>Marchantiidae</taxon>
        <taxon>Marchantiales</taxon>
        <taxon>Ricciaceae</taxon>
        <taxon>Riccia</taxon>
    </lineage>
</organism>
<evidence type="ECO:0000313" key="1">
    <source>
        <dbReference type="EMBL" id="KAL3682892.1"/>
    </source>
</evidence>
<name>A0ABD3GUG4_9MARC</name>
<reference evidence="1 2" key="1">
    <citation type="submission" date="2024-09" db="EMBL/GenBank/DDBJ databases">
        <title>Chromosome-scale assembly of Riccia sorocarpa.</title>
        <authorList>
            <person name="Paukszto L."/>
        </authorList>
    </citation>
    <scope>NUCLEOTIDE SEQUENCE [LARGE SCALE GENOMIC DNA]</scope>
    <source>
        <strain evidence="1">LP-2024</strain>
        <tissue evidence="1">Aerial parts of the thallus</tissue>
    </source>
</reference>
<sequence length="92" mass="10708">MDMIIGLYHHWLPGIRRGIQVQEVDLGSDMDVFIAGIRRGIQVQEVNLGSDMDVFIAGSDVESRFKRPKRWTWGFDVDIFWEEILARVFRVA</sequence>
<dbReference type="EMBL" id="JBJQOH010000006">
    <property type="protein sequence ID" value="KAL3682892.1"/>
    <property type="molecule type" value="Genomic_DNA"/>
</dbReference>
<protein>
    <submittedName>
        <fullName evidence="1">Uncharacterized protein</fullName>
    </submittedName>
</protein>
<gene>
    <name evidence="1" type="ORF">R1sor_000914</name>
</gene>
<accession>A0ABD3GUG4</accession>